<feature type="domain" description="HTH cro/C1-type" evidence="5">
    <location>
        <begin position="135"/>
        <end position="163"/>
    </location>
</feature>
<dbReference type="InterPro" id="IPR041468">
    <property type="entry name" value="HTH_ParB/Spo0J"/>
</dbReference>
<dbReference type="SUPFAM" id="SSF109709">
    <property type="entry name" value="KorB DNA-binding domain-like"/>
    <property type="match status" value="1"/>
</dbReference>
<accession>A0A161S1Z3</accession>
<comment type="similarity">
    <text evidence="1">Belongs to the ParB family.</text>
</comment>
<dbReference type="GO" id="GO:0007059">
    <property type="term" value="P:chromosome segregation"/>
    <property type="evidence" value="ECO:0007669"/>
    <property type="project" value="UniProtKB-KW"/>
</dbReference>
<protein>
    <recommendedName>
        <fullName evidence="5">HTH cro/C1-type domain-containing protein</fullName>
    </recommendedName>
</protein>
<dbReference type="SUPFAM" id="SSF110849">
    <property type="entry name" value="ParB/Sulfiredoxin"/>
    <property type="match status" value="1"/>
</dbReference>
<dbReference type="Gene3D" id="1.10.10.2830">
    <property type="match status" value="1"/>
</dbReference>
<feature type="compositionally biased region" description="Basic and acidic residues" evidence="4">
    <location>
        <begin position="474"/>
        <end position="487"/>
    </location>
</feature>
<dbReference type="AlphaFoldDB" id="A0A161S1Z3"/>
<dbReference type="InterPro" id="IPR001387">
    <property type="entry name" value="Cro/C1-type_HTH"/>
</dbReference>
<dbReference type="InterPro" id="IPR036086">
    <property type="entry name" value="ParB/Sulfiredoxin_sf"/>
</dbReference>
<sequence length="580" mass="65631">MMRLNQLDLDEMRAYVEESSGEKRSRYKTVRVRVEDIEPNPYQPRKTFEPEKIAELAESIRGSGLLQPPVVRVTGSGNYVLVAGERRLRAIKSLNWAYVDVIVRSDMTEEQAATSSVLENFQREDVNVLEEAEGIQTMMTKLGLTQAQVALRLGITQAKVSQMLSLITLIPRLQEMYLEQRMNQSVGRIIAQLPADVQEQLVEHLPTLTAIKAQLFVNAYKHIGNLKEAGMPEVKYSLASYERKDYEKFNREAFRVLLANDCVNEFDTILNIVSTLPNDKSTLTELPRFTFFKEDFLGDHPFYGVPLTKLFLEYGLQDANGAKGPRVKLQRGVKEKASRLLGEFLAGYESIYAIQRADKLGRMIDIVKRNVSRSTLLLNGISSKTKKGHAALAYHRKAQEFVNDFDLAKEQDRLNPALLIQGCSELIDEYERIYNMPDEKNCIACWRELGEDVVYDPAGKGPYHGRCLSEKRMLDSEERRKRNRDPMVTDSFSDDGEQGRKEASVLVHVPGASEQLQAGADDGAVDTAKGYTTFLEVGFYLPERAMVALSELVESSPFDNIDDYVRSLVMSHVAEKRDMA</sequence>
<dbReference type="SMART" id="SM00470">
    <property type="entry name" value="ParB"/>
    <property type="match status" value="1"/>
</dbReference>
<dbReference type="PROSITE" id="PS50943">
    <property type="entry name" value="HTH_CROC1"/>
    <property type="match status" value="1"/>
</dbReference>
<organism evidence="6 7">
    <name type="scientific">Paenibacillus elgii</name>
    <dbReference type="NCBI Taxonomy" id="189691"/>
    <lineage>
        <taxon>Bacteria</taxon>
        <taxon>Bacillati</taxon>
        <taxon>Bacillota</taxon>
        <taxon>Bacilli</taxon>
        <taxon>Bacillales</taxon>
        <taxon>Paenibacillaceae</taxon>
        <taxon>Paenibacillus</taxon>
    </lineage>
</organism>
<proteinExistence type="inferred from homology"/>
<dbReference type="InterPro" id="IPR004437">
    <property type="entry name" value="ParB/RepB/Spo0J"/>
</dbReference>
<dbReference type="Proteomes" id="UP000076563">
    <property type="component" value="Unassembled WGS sequence"/>
</dbReference>
<dbReference type="CDD" id="cd16393">
    <property type="entry name" value="SPO0J_N"/>
    <property type="match status" value="1"/>
</dbReference>
<dbReference type="Gene3D" id="3.90.1530.30">
    <property type="match status" value="1"/>
</dbReference>
<feature type="region of interest" description="Disordered" evidence="4">
    <location>
        <begin position="474"/>
        <end position="500"/>
    </location>
</feature>
<evidence type="ECO:0000313" key="6">
    <source>
        <dbReference type="EMBL" id="KZE78229.1"/>
    </source>
</evidence>
<keyword evidence="7" id="KW-1185">Reference proteome</keyword>
<dbReference type="Pfam" id="PF02195">
    <property type="entry name" value="ParB_N"/>
    <property type="match status" value="1"/>
</dbReference>
<keyword evidence="3" id="KW-0238">DNA-binding</keyword>
<evidence type="ECO:0000256" key="3">
    <source>
        <dbReference type="ARBA" id="ARBA00023125"/>
    </source>
</evidence>
<gene>
    <name evidence="6" type="ORF">AV654_19845</name>
</gene>
<dbReference type="PANTHER" id="PTHR33375:SF1">
    <property type="entry name" value="CHROMOSOME-PARTITIONING PROTEIN PARB-RELATED"/>
    <property type="match status" value="1"/>
</dbReference>
<evidence type="ECO:0000256" key="2">
    <source>
        <dbReference type="ARBA" id="ARBA00022829"/>
    </source>
</evidence>
<evidence type="ECO:0000313" key="7">
    <source>
        <dbReference type="Proteomes" id="UP000076563"/>
    </source>
</evidence>
<evidence type="ECO:0000256" key="4">
    <source>
        <dbReference type="SAM" id="MobiDB-lite"/>
    </source>
</evidence>
<comment type="caution">
    <text evidence="6">The sequence shown here is derived from an EMBL/GenBank/DDBJ whole genome shotgun (WGS) entry which is preliminary data.</text>
</comment>
<dbReference type="InterPro" id="IPR050336">
    <property type="entry name" value="Chromosome_partition/occlusion"/>
</dbReference>
<dbReference type="Pfam" id="PF17762">
    <property type="entry name" value="HTH_ParB"/>
    <property type="match status" value="1"/>
</dbReference>
<dbReference type="NCBIfam" id="TIGR00180">
    <property type="entry name" value="parB_part"/>
    <property type="match status" value="1"/>
</dbReference>
<dbReference type="CDD" id="cd00093">
    <property type="entry name" value="HTH_XRE"/>
    <property type="match status" value="1"/>
</dbReference>
<evidence type="ECO:0000256" key="1">
    <source>
        <dbReference type="ARBA" id="ARBA00006295"/>
    </source>
</evidence>
<dbReference type="EMBL" id="LQRA01000057">
    <property type="protein sequence ID" value="KZE78229.1"/>
    <property type="molecule type" value="Genomic_DNA"/>
</dbReference>
<dbReference type="FunFam" id="3.90.1530.30:FF:000001">
    <property type="entry name" value="Chromosome partitioning protein ParB"/>
    <property type="match status" value="1"/>
</dbReference>
<dbReference type="PANTHER" id="PTHR33375">
    <property type="entry name" value="CHROMOSOME-PARTITIONING PROTEIN PARB-RELATED"/>
    <property type="match status" value="1"/>
</dbReference>
<keyword evidence="2" id="KW-0159">Chromosome partition</keyword>
<dbReference type="InterPro" id="IPR003115">
    <property type="entry name" value="ParB_N"/>
</dbReference>
<dbReference type="GO" id="GO:0005694">
    <property type="term" value="C:chromosome"/>
    <property type="evidence" value="ECO:0007669"/>
    <property type="project" value="TreeGrafter"/>
</dbReference>
<reference evidence="7" key="1">
    <citation type="submission" date="2016-01" db="EMBL/GenBank/DDBJ databases">
        <title>Draft genome of Chromobacterium sp. F49.</title>
        <authorList>
            <person name="Hong K.W."/>
        </authorList>
    </citation>
    <scope>NUCLEOTIDE SEQUENCE [LARGE SCALE GENOMIC DNA]</scope>
    <source>
        <strain evidence="7">M63</strain>
    </source>
</reference>
<name>A0A161S1Z3_9BACL</name>
<dbReference type="GO" id="GO:0003677">
    <property type="term" value="F:DNA binding"/>
    <property type="evidence" value="ECO:0007669"/>
    <property type="project" value="UniProtKB-KW"/>
</dbReference>
<evidence type="ECO:0000259" key="5">
    <source>
        <dbReference type="PROSITE" id="PS50943"/>
    </source>
</evidence>